<sequence length="556" mass="63897">MTNENEQTKLVTTTRVTLFGSWNVRSCYRVTKRELIVRQLKRYRIQVAALAETKIPDSGVCVVNGYTFIYSAVCLGPEASAAWKNSGAQWEAVSSRIVTARIECRPEPITIIAVYAPINPSNGVKNDIETCDEFYKTLQATIDKTHKSDMIMIMGDFNARVGVEQANTAGGTVGNHTIDKQNQNGRRFVDFCLFNSFIITNTFFPHKAVHQGTWMHPKTKQWHMLDYVLVNRKFRSNVQDVRAHRGATGGIGTDHHLLRAKIRLHLKCPNENKSIRRDNKTLSVNEKFTNFVNSVLERGRHYFGNNKSIHKGGKEWFTPELKEIVDKKAKAYADWQLHRSTTNENKYRNRYRTLAKIVQKKVYAKQHEYWEELSIDIENAVKVHDPTTAFQIIRRLRGSRQSINHIPVQDKNGLTLTNSKDQLNRWKEYFDEMLNVDTTINEQVLQQIPSPTVDDEELSRQDAVPTLDEVVKAIGQIKNKKVPGKDDVPAELLKAGGHYIAEWLHEIICDVWEQEVMVKEWTEAIIIRLYKNKGDKRICDNYRGISLLDVAGKIFV</sequence>
<dbReference type="SUPFAM" id="SSF56219">
    <property type="entry name" value="DNase I-like"/>
    <property type="match status" value="1"/>
</dbReference>
<dbReference type="Gene3D" id="3.60.10.10">
    <property type="entry name" value="Endonuclease/exonuclease/phosphatase"/>
    <property type="match status" value="1"/>
</dbReference>
<organism evidence="1 2">
    <name type="scientific">Rotaria magnacalcarata</name>
    <dbReference type="NCBI Taxonomy" id="392030"/>
    <lineage>
        <taxon>Eukaryota</taxon>
        <taxon>Metazoa</taxon>
        <taxon>Spiralia</taxon>
        <taxon>Gnathifera</taxon>
        <taxon>Rotifera</taxon>
        <taxon>Eurotatoria</taxon>
        <taxon>Bdelloidea</taxon>
        <taxon>Philodinida</taxon>
        <taxon>Philodinidae</taxon>
        <taxon>Rotaria</taxon>
    </lineage>
</organism>
<dbReference type="Proteomes" id="UP000663887">
    <property type="component" value="Unassembled WGS sequence"/>
</dbReference>
<evidence type="ECO:0000313" key="1">
    <source>
        <dbReference type="EMBL" id="CAF2052950.1"/>
    </source>
</evidence>
<comment type="caution">
    <text evidence="1">The sequence shown here is derived from an EMBL/GenBank/DDBJ whole genome shotgun (WGS) entry which is preliminary data.</text>
</comment>
<dbReference type="EMBL" id="CAJNRG010003019">
    <property type="protein sequence ID" value="CAF2052950.1"/>
    <property type="molecule type" value="Genomic_DNA"/>
</dbReference>
<protein>
    <recommendedName>
        <fullName evidence="3">Craniofacial development protein 2-like</fullName>
    </recommendedName>
</protein>
<dbReference type="PANTHER" id="PTHR19446">
    <property type="entry name" value="REVERSE TRANSCRIPTASES"/>
    <property type="match status" value="1"/>
</dbReference>
<name>A0A816PXF9_9BILA</name>
<proteinExistence type="predicted"/>
<dbReference type="AlphaFoldDB" id="A0A816PXF9"/>
<evidence type="ECO:0000313" key="2">
    <source>
        <dbReference type="Proteomes" id="UP000663887"/>
    </source>
</evidence>
<accession>A0A816PXF9</accession>
<reference evidence="1" key="1">
    <citation type="submission" date="2021-02" db="EMBL/GenBank/DDBJ databases">
        <authorList>
            <person name="Nowell W R."/>
        </authorList>
    </citation>
    <scope>NUCLEOTIDE SEQUENCE</scope>
</reference>
<gene>
    <name evidence="1" type="ORF">XDN619_LOCUS8942</name>
</gene>
<evidence type="ECO:0008006" key="3">
    <source>
        <dbReference type="Google" id="ProtNLM"/>
    </source>
</evidence>
<dbReference type="CDD" id="cd09076">
    <property type="entry name" value="L1-EN"/>
    <property type="match status" value="1"/>
</dbReference>
<dbReference type="InterPro" id="IPR036691">
    <property type="entry name" value="Endo/exonu/phosph_ase_sf"/>
</dbReference>